<dbReference type="AlphaFoldDB" id="A0A212JPX7"/>
<evidence type="ECO:0008006" key="2">
    <source>
        <dbReference type="Google" id="ProtNLM"/>
    </source>
</evidence>
<organism evidence="1">
    <name type="scientific">uncultured Dysgonomonas sp</name>
    <dbReference type="NCBI Taxonomy" id="206096"/>
    <lineage>
        <taxon>Bacteria</taxon>
        <taxon>Pseudomonadati</taxon>
        <taxon>Bacteroidota</taxon>
        <taxon>Bacteroidia</taxon>
        <taxon>Bacteroidales</taxon>
        <taxon>Dysgonomonadaceae</taxon>
        <taxon>Dysgonomonas</taxon>
        <taxon>environmental samples</taxon>
    </lineage>
</organism>
<gene>
    <name evidence="1" type="ORF">KL86DYS2_12060</name>
</gene>
<name>A0A212JPX7_9BACT</name>
<reference evidence="1" key="1">
    <citation type="submission" date="2016-04" db="EMBL/GenBank/DDBJ databases">
        <authorList>
            <person name="Evans L.H."/>
            <person name="Alamgir A."/>
            <person name="Owens N."/>
            <person name="Weber N.D."/>
            <person name="Virtaneva K."/>
            <person name="Barbian K."/>
            <person name="Babar A."/>
            <person name="Rosenke K."/>
        </authorList>
    </citation>
    <scope>NUCLEOTIDE SEQUENCE</scope>
    <source>
        <strain evidence="1">86-2</strain>
    </source>
</reference>
<evidence type="ECO:0000313" key="1">
    <source>
        <dbReference type="EMBL" id="SBW01524.1"/>
    </source>
</evidence>
<sequence>MLQEFTLNRGRAIINFSLKYCDNRQKILSSYAFHRVVESFIFRIKKDNQIIYDYFIKDFKTDEELTLSLIEVMKLLTVCEIDELLVVNNKFAPFFKDKGLFIELIEMLYNYWRRLERVTVVHNNRMGDGLQNVRFVQANQLLNELILSIYRRTEETVMGYSHSVYRQTIAGANAGLMLNDMQWNCPIEYKGLASIPFIGTVVINPPYISYTKKNTRDGIFQEHQTNPLANLILNEDEWFLYPAKVGNLLAFVYFHKDFMCHGLGLANLFELAKGNDYVGKKPDLIYVFGYPDGYEEKRTFYHKDKKNDILIGYANYCDDIDYFGYMKKMLLTLHNIKQMERGNLPIHGAMVNIALKNGKEANIIIMGDSGAGKSESLEAFRTLNEKYIRHMRVIFDDMGYLQFEADGQIKGYGTEIGAFVRTDDLDPAYAFAQLDRGIYTNPDRINARVTIPISTYEVISRGYTIDYMLYANNYAESETKISFFEDVDKAIEVFEDGARKAKGTTTEKGLVKSYFANPFGPVQERDKAEKLVRKFFLALDESDAKIGEMHTSLAIDGKSKEGPREAAEELFSIINE</sequence>
<proteinExistence type="predicted"/>
<protein>
    <recommendedName>
        <fullName evidence="2">Phosphoenolpyruvate carboxykinase</fullName>
    </recommendedName>
</protein>
<dbReference type="EMBL" id="FLUL01000001">
    <property type="protein sequence ID" value="SBW01524.1"/>
    <property type="molecule type" value="Genomic_DNA"/>
</dbReference>
<dbReference type="RefSeq" id="WP_135105689.1">
    <property type="nucleotide sequence ID" value="NZ_CABTJG010000017.1"/>
</dbReference>
<dbReference type="SUPFAM" id="SSF53795">
    <property type="entry name" value="PEP carboxykinase-like"/>
    <property type="match status" value="1"/>
</dbReference>
<accession>A0A212JPX7</accession>